<reference evidence="8" key="1">
    <citation type="journal article" date="2014" name="Genome Biol. Evol.">
        <title>Pangenome evidence for extensive interdomain horizontal transfer affecting lineage core and shell genes in uncultured planktonic thaumarchaeota and euryarchaeota.</title>
        <authorList>
            <person name="Deschamps P."/>
            <person name="Zivanovic Y."/>
            <person name="Moreira D."/>
            <person name="Rodriguez-Valera F."/>
            <person name="Lopez-Garcia P."/>
        </authorList>
    </citation>
    <scope>NUCLEOTIDE SEQUENCE</scope>
</reference>
<keyword evidence="2 8" id="KW-0436">Ligase</keyword>
<dbReference type="GO" id="GO:0005737">
    <property type="term" value="C:cytoplasm"/>
    <property type="evidence" value="ECO:0007669"/>
    <property type="project" value="TreeGrafter"/>
</dbReference>
<dbReference type="SUPFAM" id="SSF52317">
    <property type="entry name" value="Class I glutamine amidotransferase-like"/>
    <property type="match status" value="1"/>
</dbReference>
<evidence type="ECO:0000256" key="7">
    <source>
        <dbReference type="ARBA" id="ARBA00022962"/>
    </source>
</evidence>
<dbReference type="EC" id="6.3.5.3" evidence="8"/>
<dbReference type="AlphaFoldDB" id="A0A075GRA8"/>
<dbReference type="PANTHER" id="PTHR10099">
    <property type="entry name" value="PHOSPHORIBOSYLFORMYLGLYCINAMIDINE SYNTHASE"/>
    <property type="match status" value="1"/>
</dbReference>
<evidence type="ECO:0000256" key="1">
    <source>
        <dbReference type="ARBA" id="ARBA00022490"/>
    </source>
</evidence>
<evidence type="ECO:0000256" key="5">
    <source>
        <dbReference type="ARBA" id="ARBA00022801"/>
    </source>
</evidence>
<sequence>MSAEVRVAVLSGFGINCETETMAVFEMAGAKADRVHVNRLVNGEMTLDDYQIMAVPGGFSFGDHLGSGRLMGNRLRFGLREQVRRFVQAGKPVIGICNGFQVLVKMGLLPGDEDVSLTQTASLALNDSGHYENRWATLEFDQNSQCIWTKGLARMRVPVRHGEGKFVTADRALLDDWAESGQLVVRYVDPDSEYPSASDEVLPYPISPNQSWRNIAGVCDPTGLVFGLMPHPEANHSTWLGATWTRDVEQGEHGEGEGMAIFRNAVKYVEDNLL</sequence>
<accession>A0A075GRA8</accession>
<dbReference type="GO" id="GO:0004642">
    <property type="term" value="F:phosphoribosylformylglycinamidine synthase activity"/>
    <property type="evidence" value="ECO:0007669"/>
    <property type="project" value="UniProtKB-EC"/>
</dbReference>
<dbReference type="Pfam" id="PF13507">
    <property type="entry name" value="GATase_5"/>
    <property type="match status" value="1"/>
</dbReference>
<dbReference type="GO" id="GO:0006189">
    <property type="term" value="P:'de novo' IMP biosynthetic process"/>
    <property type="evidence" value="ECO:0007669"/>
    <property type="project" value="InterPro"/>
</dbReference>
<keyword evidence="5" id="KW-0378">Hydrolase</keyword>
<evidence type="ECO:0000256" key="6">
    <source>
        <dbReference type="ARBA" id="ARBA00022840"/>
    </source>
</evidence>
<evidence type="ECO:0000256" key="3">
    <source>
        <dbReference type="ARBA" id="ARBA00022741"/>
    </source>
</evidence>
<dbReference type="Gene3D" id="3.40.50.880">
    <property type="match status" value="1"/>
</dbReference>
<protein>
    <submittedName>
        <fullName evidence="8">Phosphoribosylformylglycinamidine synthase I, putative (PurL)</fullName>
        <ecNumber evidence="8">6.3.5.3</ecNumber>
    </submittedName>
</protein>
<keyword evidence="1" id="KW-0963">Cytoplasm</keyword>
<keyword evidence="7" id="KW-0315">Glutamine amidotransferase</keyword>
<keyword evidence="6" id="KW-0067">ATP-binding</keyword>
<evidence type="ECO:0000256" key="4">
    <source>
        <dbReference type="ARBA" id="ARBA00022755"/>
    </source>
</evidence>
<dbReference type="SMART" id="SM01211">
    <property type="entry name" value="GATase_5"/>
    <property type="match status" value="1"/>
</dbReference>
<dbReference type="InterPro" id="IPR029062">
    <property type="entry name" value="Class_I_gatase-like"/>
</dbReference>
<dbReference type="EMBL" id="KF900703">
    <property type="protein sequence ID" value="AIF04263.1"/>
    <property type="molecule type" value="Genomic_DNA"/>
</dbReference>
<keyword evidence="3" id="KW-0547">Nucleotide-binding</keyword>
<evidence type="ECO:0000256" key="2">
    <source>
        <dbReference type="ARBA" id="ARBA00022598"/>
    </source>
</evidence>
<name>A0A075GRA8_9EURY</name>
<dbReference type="InterPro" id="IPR010075">
    <property type="entry name" value="PRibForGlyAmidine_synth_PurQ"/>
</dbReference>
<dbReference type="GO" id="GO:0016787">
    <property type="term" value="F:hydrolase activity"/>
    <property type="evidence" value="ECO:0007669"/>
    <property type="project" value="UniProtKB-KW"/>
</dbReference>
<dbReference type="PIRSF" id="PIRSF001586">
    <property type="entry name" value="FGAM_synth_I"/>
    <property type="match status" value="1"/>
</dbReference>
<dbReference type="GO" id="GO:0005524">
    <property type="term" value="F:ATP binding"/>
    <property type="evidence" value="ECO:0007669"/>
    <property type="project" value="UniProtKB-KW"/>
</dbReference>
<evidence type="ECO:0000313" key="8">
    <source>
        <dbReference type="EMBL" id="AIF04263.1"/>
    </source>
</evidence>
<organism evidence="8">
    <name type="scientific">uncultured marine group II/III euryarchaeote KM3_172_F11</name>
    <dbReference type="NCBI Taxonomy" id="1457929"/>
    <lineage>
        <taxon>Archaea</taxon>
        <taxon>Methanobacteriati</taxon>
        <taxon>Methanobacteriota</taxon>
        <taxon>environmental samples</taxon>
    </lineage>
</organism>
<keyword evidence="4" id="KW-0658">Purine biosynthesis</keyword>
<dbReference type="PROSITE" id="PS51273">
    <property type="entry name" value="GATASE_TYPE_1"/>
    <property type="match status" value="1"/>
</dbReference>
<dbReference type="PANTHER" id="PTHR10099:SF1">
    <property type="entry name" value="PHOSPHORIBOSYLFORMYLGLYCINAMIDINE SYNTHASE"/>
    <property type="match status" value="1"/>
</dbReference>
<gene>
    <name evidence="8" type="primary">purL</name>
</gene>
<proteinExistence type="predicted"/>